<reference evidence="1" key="1">
    <citation type="submission" date="2021-05" db="EMBL/GenBank/DDBJ databases">
        <authorList>
            <person name="Scholz U."/>
            <person name="Mascher M."/>
            <person name="Fiebig A."/>
        </authorList>
    </citation>
    <scope>NUCLEOTIDE SEQUENCE [LARGE SCALE GENOMIC DNA]</scope>
</reference>
<name>A0ACD6A7J1_AVESA</name>
<evidence type="ECO:0000313" key="2">
    <source>
        <dbReference type="Proteomes" id="UP001732700"/>
    </source>
</evidence>
<organism evidence="1 2">
    <name type="scientific">Avena sativa</name>
    <name type="common">Oat</name>
    <dbReference type="NCBI Taxonomy" id="4498"/>
    <lineage>
        <taxon>Eukaryota</taxon>
        <taxon>Viridiplantae</taxon>
        <taxon>Streptophyta</taxon>
        <taxon>Embryophyta</taxon>
        <taxon>Tracheophyta</taxon>
        <taxon>Spermatophyta</taxon>
        <taxon>Magnoliopsida</taxon>
        <taxon>Liliopsida</taxon>
        <taxon>Poales</taxon>
        <taxon>Poaceae</taxon>
        <taxon>BOP clade</taxon>
        <taxon>Pooideae</taxon>
        <taxon>Poodae</taxon>
        <taxon>Poeae</taxon>
        <taxon>Poeae Chloroplast Group 1 (Aveneae type)</taxon>
        <taxon>Aveninae</taxon>
        <taxon>Avena</taxon>
    </lineage>
</organism>
<proteinExistence type="predicted"/>
<reference evidence="1" key="2">
    <citation type="submission" date="2025-09" db="UniProtKB">
        <authorList>
            <consortium name="EnsemblPlants"/>
        </authorList>
    </citation>
    <scope>IDENTIFICATION</scope>
</reference>
<dbReference type="Proteomes" id="UP001732700">
    <property type="component" value="Chromosome 7C"/>
</dbReference>
<keyword evidence="2" id="KW-1185">Reference proteome</keyword>
<dbReference type="EnsemblPlants" id="AVESA.00010b.r2.7CG0710380.1">
    <property type="protein sequence ID" value="AVESA.00010b.r2.7CG0710380.1.CDS"/>
    <property type="gene ID" value="AVESA.00010b.r2.7CG0710380"/>
</dbReference>
<accession>A0ACD6A7J1</accession>
<sequence length="2208" mass="241248">MIRYQVRNEYGLADPDLYAPEEKDDPEALLEGVAMAGLVGVLRQLGDLAEFAAEIFHDLHEDVMATASRGHGLMLRLQQLEAEFPAVEKAIIAQTDHSNYLHDDGIEWHANLQLNQNLITIGDMPRFILDSYEECRGPPHLFTLDKFDVAGAGASSKRYSDPSFFKMGQTSNMIETDYLREKNPRKVKKKAMRRKGETLESLLVANSESQIASSKDRSSRKVPPRTTKLKSRHLRDTYNRTIRRICREQLQEVISSQQKILSNHSARYYHAKITSTDSSEIISSFGELDNFSALAQSSAKHELTKVVPVDDSDTLVTASVPTNGTVFLEVDDGQFMATQHEHTEMEQISKGYLVEQNDIFSTSERSQGGTDFKDEESTCPLQSAQEEKRQSAFVPVNHNDGRCRPDEVGNDQDNFVDALNTDSEGEASRDMQSERDLSAKIEANKLSYHEEVESALHEQFSELGPFTEPTRAESFLLSDSSPSAVSDAKDTDSDSDSCRQLSGGSWINIEPFNDVDLMDVSSSSSVTSDDNENFESNSNLNGREQNQEVSFLPSSDHHAAAPSSDKQLSQRSSGSDGLATSSSDYQEKAYCSAEHGENNVLGGTSTIFGQPNDVSHGGEIRVPDADDLLLPGCTPNHEQIQLSKDQFEEFTSLDTVVQGTASKYVTLPDMDPVVQMNDLELDNIEFPEKNNASTTPTTLDPDCIHKHLDDDDEIVEELQCFPAEDLYKHAAADQDIFKLEKGSCPIRLDTHKEYPIQESVVPMSLSNVQAIPALSESASTFQGDTEAHVNETLEPSPRVLNVFTKASCIDAAPASCTPPLLGTSNSCMEYCESIENGKGVEHSEVLVNAEVAEESVTSMFEDGMIPSEEERTDCAKYTEKAVILATDSSEENSMHDVLLQSSSPFRKDMETVEATSETHGPLEKSGGHSFKESMSQPDILPQPIEIETSGETFSEGHDIRYIPSLHHSEESSCLEELPEETTLGAEVPCQSDLNKDVAVIMNSNMVEEQPPHVDQDVLSELSAQDPFGTNPLMDPGYRVSSIDPSPDMSYLPYCSDEEQDFLSELLTQHGHTKAKENQCPLNDDSLWESATPPDEAPLPSEVMTEQDFGSFCHEYHEMDFTAATEGFDDEPSSDSNNIRNGCVVSVLDFPCSVSALPTELDHKADCSKPVSQHAECSSADGVPGETSMPFSAREAPDDKSPGADSGSSYHESLHDEKSPILITPSVPVKLEQEQHALHGVVSDSGTGTCLLDNEKIDEIYGSPSGNVAPVRGEQETCANLVPHVLINKKLNELDVHFINSLPLEPAVGARGLDELDVLPLSKPVLTQESDIHVLDELNSQTVPSSSIDKTVDPDVPHPRSAPWPLSNYEVGELDETPSSNVQVEAEKGSYYSPEFDSRTAPCSSVNDKIDGQGAASSIDDIEVEQGWEACASPELDTHPLSNDLLVEKEEEVCVPGELDSKMASYSFPDKKIYELSCPPLSGSSLVENESEDHVSGDSDSQIAPYSSVNDKIVGSGAATSVSDTAVELGWEACSSPELDSQIAACPLSDNKVGELDGSPSNAQVEAENGSYYPPEFDSRIAPYSSVNDIEVEQEWEPCVSPELDFQIAPCPLSEDKVGELDGLSSSNVQVEAENGSYYSPEFDSQIIPYSSVNDKVDGQGAAISIIGIEVEEGWEACASPEFDSQVAPGSSNSGALAERSTMTSASVENCWHSPVTPQTKPFQNVSSEDPEMPPPLPPLQWRLGRPRLGLLSTKDHMPDPVMRTTSLPAFSEYIGNSLGSLDRMAEPVVSVSSQDNKERYQSSMADDNDQRVESGKSSTLPTIDDVAREDDRPFSEACGNIKHEGHISSSSMEAEEHPNDSGVTEHVSNQQDPQAHLLCSDISDITEHLSRTDAATSEDDKTVDDHNTAGSMHLHTISSSTPGHISEIGSYQEPQHGESFSGTSDNEEYSSNASYKQNNLKDQSITSAVPSDTTKHAGSSSALEQGNSQESQLQERDAENRNGSLSKGPSQPSAERIVSEDYPHDDHNLGREIIHQPNLSWPSNKNKYLGGLGEGSYMQGEQPPVMGWTVGPQMLHPNYGISTEGILFEPEVTEHRLIRKPISMRNIPRNPLVDAVAAHDRSTMRKVSELAPTTDKPNPDDRNLWLDQIKNKTFDLKPVGSAKPTSMRTPARAPTGNLRVAAIIEKANAIRQAVGSDDDEDDDNWSDT</sequence>
<protein>
    <submittedName>
        <fullName evidence="1">Uncharacterized protein</fullName>
    </submittedName>
</protein>
<evidence type="ECO:0000313" key="1">
    <source>
        <dbReference type="EnsemblPlants" id="AVESA.00010b.r2.7CG0710380.1.CDS"/>
    </source>
</evidence>